<accession>A0AAV9P0I1</accession>
<dbReference type="InterPro" id="IPR049326">
    <property type="entry name" value="Rhodopsin_dom_fungi"/>
</dbReference>
<feature type="region of interest" description="Disordered" evidence="1">
    <location>
        <begin position="323"/>
        <end position="346"/>
    </location>
</feature>
<proteinExistence type="predicted"/>
<feature type="transmembrane region" description="Helical" evidence="2">
    <location>
        <begin position="66"/>
        <end position="93"/>
    </location>
</feature>
<evidence type="ECO:0000256" key="1">
    <source>
        <dbReference type="SAM" id="MobiDB-lite"/>
    </source>
</evidence>
<feature type="compositionally biased region" description="Basic residues" evidence="1">
    <location>
        <begin position="283"/>
        <end position="296"/>
    </location>
</feature>
<protein>
    <recommendedName>
        <fullName evidence="3">Rhodopsin domain-containing protein</fullName>
    </recommendedName>
</protein>
<feature type="compositionally biased region" description="Basic and acidic residues" evidence="1">
    <location>
        <begin position="323"/>
        <end position="339"/>
    </location>
</feature>
<feature type="region of interest" description="Disordered" evidence="1">
    <location>
        <begin position="267"/>
        <end position="297"/>
    </location>
</feature>
<sequence length="373" mass="40987">MSKTGIYEDLLPPAHPVTEKNHGAYVLLTAVIMIVIVGLTVATKLQMTVSTFRKLRRDDIALVTALHYYAAQLLIYPSTTASKAAITLLILALKPPRQWIVLALYTVLGVSIAWGVAATFTVAFQCGPERWVMGPSGANTCIDQYGAQIGIRLVDIVTDVALCVLPAVMMGYVQTGLQRKLVVSAMFGMRIITPIFTAITLSTYSPYYASPTLRRPFASTLPTIYTTMSLTTSLLTACLPSIKRVLTDWAAGMSNAGILEPFELQHSSNQQNGSSGHPWSHTPKNHPMSHPRSHTRSKIEHIKPTASGHGGSEEDYAYYVSHRDRDTREGGSEDDESKRGLVMGEGQGIMQTVDYLVEFEEEGRRGSRVRRRS</sequence>
<evidence type="ECO:0000256" key="2">
    <source>
        <dbReference type="SAM" id="Phobius"/>
    </source>
</evidence>
<dbReference type="PANTHER" id="PTHR38794">
    <property type="entry name" value="INTEGRAL MEMBRANE PROTEIN"/>
    <property type="match status" value="1"/>
</dbReference>
<dbReference type="PANTHER" id="PTHR38794:SF3">
    <property type="entry name" value="INTEGRAL MEMBRANE PROTEIN"/>
    <property type="match status" value="1"/>
</dbReference>
<keyword evidence="5" id="KW-1185">Reference proteome</keyword>
<dbReference type="RefSeq" id="XP_064655312.1">
    <property type="nucleotide sequence ID" value="XM_064806495.1"/>
</dbReference>
<feature type="transmembrane region" description="Helical" evidence="2">
    <location>
        <begin position="99"/>
        <end position="124"/>
    </location>
</feature>
<feature type="domain" description="Rhodopsin" evidence="3">
    <location>
        <begin position="27"/>
        <end position="246"/>
    </location>
</feature>
<keyword evidence="2" id="KW-1133">Transmembrane helix</keyword>
<feature type="transmembrane region" description="Helical" evidence="2">
    <location>
        <begin position="181"/>
        <end position="204"/>
    </location>
</feature>
<feature type="transmembrane region" description="Helical" evidence="2">
    <location>
        <begin position="24"/>
        <end position="45"/>
    </location>
</feature>
<keyword evidence="2" id="KW-0812">Transmembrane</keyword>
<name>A0AAV9P0I1_9PEZI</name>
<comment type="caution">
    <text evidence="4">The sequence shown here is derived from an EMBL/GenBank/DDBJ whole genome shotgun (WGS) entry which is preliminary data.</text>
</comment>
<dbReference type="AlphaFoldDB" id="A0AAV9P0I1"/>
<organism evidence="4 5">
    <name type="scientific">Saxophila tyrrhenica</name>
    <dbReference type="NCBI Taxonomy" id="1690608"/>
    <lineage>
        <taxon>Eukaryota</taxon>
        <taxon>Fungi</taxon>
        <taxon>Dikarya</taxon>
        <taxon>Ascomycota</taxon>
        <taxon>Pezizomycotina</taxon>
        <taxon>Dothideomycetes</taxon>
        <taxon>Dothideomycetidae</taxon>
        <taxon>Mycosphaerellales</taxon>
        <taxon>Extremaceae</taxon>
        <taxon>Saxophila</taxon>
    </lineage>
</organism>
<gene>
    <name evidence="4" type="ORF">LTR77_009267</name>
</gene>
<dbReference type="Proteomes" id="UP001337655">
    <property type="component" value="Unassembled WGS sequence"/>
</dbReference>
<dbReference type="GeneID" id="89930599"/>
<reference evidence="4 5" key="1">
    <citation type="submission" date="2023-08" db="EMBL/GenBank/DDBJ databases">
        <title>Black Yeasts Isolated from many extreme environments.</title>
        <authorList>
            <person name="Coleine C."/>
            <person name="Stajich J.E."/>
            <person name="Selbmann L."/>
        </authorList>
    </citation>
    <scope>NUCLEOTIDE SEQUENCE [LARGE SCALE GENOMIC DNA]</scope>
    <source>
        <strain evidence="4 5">CCFEE 5935</strain>
    </source>
</reference>
<keyword evidence="2" id="KW-0472">Membrane</keyword>
<feature type="compositionally biased region" description="Low complexity" evidence="1">
    <location>
        <begin position="267"/>
        <end position="277"/>
    </location>
</feature>
<evidence type="ECO:0000313" key="5">
    <source>
        <dbReference type="Proteomes" id="UP001337655"/>
    </source>
</evidence>
<evidence type="ECO:0000259" key="3">
    <source>
        <dbReference type="Pfam" id="PF20684"/>
    </source>
</evidence>
<dbReference type="EMBL" id="JAVRRT010000017">
    <property type="protein sequence ID" value="KAK5165169.1"/>
    <property type="molecule type" value="Genomic_DNA"/>
</dbReference>
<dbReference type="Pfam" id="PF20684">
    <property type="entry name" value="Fung_rhodopsin"/>
    <property type="match status" value="1"/>
</dbReference>
<feature type="transmembrane region" description="Helical" evidence="2">
    <location>
        <begin position="224"/>
        <end position="242"/>
    </location>
</feature>
<evidence type="ECO:0000313" key="4">
    <source>
        <dbReference type="EMBL" id="KAK5165169.1"/>
    </source>
</evidence>